<evidence type="ECO:0000313" key="8">
    <source>
        <dbReference type="EMBL" id="CAJ0929550.1"/>
    </source>
</evidence>
<keyword evidence="9" id="KW-1185">Reference proteome</keyword>
<evidence type="ECO:0000313" key="9">
    <source>
        <dbReference type="Proteomes" id="UP001176940"/>
    </source>
</evidence>
<comment type="subcellular location">
    <subcellularLocation>
        <location evidence="1">Membrane</location>
        <topology evidence="1">Single-pass membrane protein</topology>
    </subcellularLocation>
</comment>
<evidence type="ECO:0000256" key="5">
    <source>
        <dbReference type="ARBA" id="ARBA00022989"/>
    </source>
</evidence>
<dbReference type="InterPro" id="IPR000477">
    <property type="entry name" value="RT_dom"/>
</dbReference>
<proteinExistence type="inferred from homology"/>
<protein>
    <recommendedName>
        <fullName evidence="3">ribonuclease H</fullName>
        <ecNumber evidence="3">3.1.26.4</ecNumber>
    </recommendedName>
</protein>
<dbReference type="EC" id="3.1.26.4" evidence="3"/>
<evidence type="ECO:0000259" key="7">
    <source>
        <dbReference type="Pfam" id="PF00078"/>
    </source>
</evidence>
<sequence>MPFGLANAPSVFQSFMHDIFREYLDKFLIVYLDDILILSDDWESHVKQGGTSQIDDLTVCIALCQITDLTYSAADLPSACSEQALGKPPPTLQDPDAVAILDPGLQQGGSLVDIPPVCGHIGGEQQYIVQASLKADCINKPLPLRCQDLIRVIDDFPAKELHAIFPWLVEQVFGSLDGSIMGWNLRCLQEKMTPLEFHSTLFFLDPVGAMMKLVYKLQAEEYRYDFPVSFLPGHNDQRGRYTSPHRCCVVGKISLLTVALSLLRAVRAHGGECTLFSVCTCAGRIAGPVRASIQERVLPECPFYNKIQFPSAGGLGLHLSLSILLIATGSATLSLAGHRTRGLVAITTEYESDASLDPDSPEFRTTVDSLIEAVNHALKMDDDGSFGFLYENQAYP</sequence>
<dbReference type="Pfam" id="PF00078">
    <property type="entry name" value="RVT_1"/>
    <property type="match status" value="1"/>
</dbReference>
<dbReference type="InterPro" id="IPR024129">
    <property type="entry name" value="Sphingomy_SMPD4"/>
</dbReference>
<dbReference type="PANTHER" id="PTHR12988:SF6">
    <property type="entry name" value="SPHINGOMYELIN PHOSPHODIESTERASE 4"/>
    <property type="match status" value="1"/>
</dbReference>
<dbReference type="InterPro" id="IPR043128">
    <property type="entry name" value="Rev_trsase/Diguanyl_cyclase"/>
</dbReference>
<dbReference type="PANTHER" id="PTHR12988">
    <property type="entry name" value="SPHINGOMYELIN PHOSPHODIESTERASE 4"/>
    <property type="match status" value="1"/>
</dbReference>
<dbReference type="Gene3D" id="3.30.70.270">
    <property type="match status" value="1"/>
</dbReference>
<comment type="similarity">
    <text evidence="2">Belongs to the beta type-B retroviral polymerase family. HERV class-II K(HML-2) pol subfamily.</text>
</comment>
<keyword evidence="5" id="KW-1133">Transmembrane helix</keyword>
<dbReference type="Pfam" id="PF14724">
    <property type="entry name" value="mit_SMPDase"/>
    <property type="match status" value="2"/>
</dbReference>
<gene>
    <name evidence="8" type="ORF">RIMI_LOCUS3856813</name>
</gene>
<dbReference type="SUPFAM" id="SSF56672">
    <property type="entry name" value="DNA/RNA polymerases"/>
    <property type="match status" value="1"/>
</dbReference>
<dbReference type="InterPro" id="IPR043502">
    <property type="entry name" value="DNA/RNA_pol_sf"/>
</dbReference>
<evidence type="ECO:0000256" key="3">
    <source>
        <dbReference type="ARBA" id="ARBA00012180"/>
    </source>
</evidence>
<name>A0ABN9L2Y0_9NEOB</name>
<evidence type="ECO:0000256" key="6">
    <source>
        <dbReference type="ARBA" id="ARBA00023136"/>
    </source>
</evidence>
<comment type="caution">
    <text evidence="8">The sequence shown here is derived from an EMBL/GenBank/DDBJ whole genome shotgun (WGS) entry which is preliminary data.</text>
</comment>
<organism evidence="8 9">
    <name type="scientific">Ranitomeya imitator</name>
    <name type="common">mimic poison frog</name>
    <dbReference type="NCBI Taxonomy" id="111125"/>
    <lineage>
        <taxon>Eukaryota</taxon>
        <taxon>Metazoa</taxon>
        <taxon>Chordata</taxon>
        <taxon>Craniata</taxon>
        <taxon>Vertebrata</taxon>
        <taxon>Euteleostomi</taxon>
        <taxon>Amphibia</taxon>
        <taxon>Batrachia</taxon>
        <taxon>Anura</taxon>
        <taxon>Neobatrachia</taxon>
        <taxon>Hyloidea</taxon>
        <taxon>Dendrobatidae</taxon>
        <taxon>Dendrobatinae</taxon>
        <taxon>Ranitomeya</taxon>
    </lineage>
</organism>
<evidence type="ECO:0000256" key="2">
    <source>
        <dbReference type="ARBA" id="ARBA00010879"/>
    </source>
</evidence>
<evidence type="ECO:0000256" key="4">
    <source>
        <dbReference type="ARBA" id="ARBA00022692"/>
    </source>
</evidence>
<keyword evidence="6" id="KW-0472">Membrane</keyword>
<feature type="domain" description="Reverse transcriptase" evidence="7">
    <location>
        <begin position="1"/>
        <end position="46"/>
    </location>
</feature>
<reference evidence="8" key="1">
    <citation type="submission" date="2023-07" db="EMBL/GenBank/DDBJ databases">
        <authorList>
            <person name="Stuckert A."/>
        </authorList>
    </citation>
    <scope>NUCLEOTIDE SEQUENCE</scope>
</reference>
<dbReference type="Proteomes" id="UP001176940">
    <property type="component" value="Unassembled WGS sequence"/>
</dbReference>
<dbReference type="EMBL" id="CAUEEQ010005946">
    <property type="protein sequence ID" value="CAJ0929550.1"/>
    <property type="molecule type" value="Genomic_DNA"/>
</dbReference>
<evidence type="ECO:0000256" key="1">
    <source>
        <dbReference type="ARBA" id="ARBA00004167"/>
    </source>
</evidence>
<keyword evidence="4" id="KW-0812">Transmembrane</keyword>
<accession>A0ABN9L2Y0</accession>